<reference evidence="1 2" key="1">
    <citation type="journal article" date="2011" name="Int. J. Syst. Evol. Microbiol.">
        <title>Relationship of Bacillus amyloliquefaciens clades associated with strains DSM 7T and FZB42T: a proposal for Bacillus amyloliquefaciens subsp. amyloliquefaciens subsp. nov. and Bacillus amyloliquefaciens subsp. plantarum subsp. nov. based on complete genome sequence comparisons.</title>
        <authorList>
            <person name="Borriss R."/>
            <person name="Chen X.H."/>
            <person name="Rueckert C."/>
            <person name="Blom J."/>
            <person name="Becker A."/>
            <person name="Baumgarth B."/>
            <person name="Fan B."/>
            <person name="Pukall R."/>
            <person name="Schumann P."/>
            <person name="Sproer C."/>
            <person name="Junge H."/>
            <person name="Vater J."/>
            <person name="Puhler A."/>
            <person name="Klenk H.P."/>
        </authorList>
    </citation>
    <scope>NUCLEOTIDE SEQUENCE [LARGE SCALE GENOMIC DNA]</scope>
    <source>
        <strain evidence="2">DSM 7</strain>
    </source>
</reference>
<keyword evidence="2" id="KW-1185">Reference proteome</keyword>
<dbReference type="AlphaFoldDB" id="A0A9P1JE52"/>
<dbReference type="InterPro" id="IPR029058">
    <property type="entry name" value="AB_hydrolase_fold"/>
</dbReference>
<proteinExistence type="predicted"/>
<sequence length="52" mass="5453">MLSVISVFAFQPTVSKASSGHNPVVMVHGIGGASFNFAGIKTYLASQGWVKK</sequence>
<dbReference type="SUPFAM" id="SSF53474">
    <property type="entry name" value="alpha/beta-Hydrolases"/>
    <property type="match status" value="1"/>
</dbReference>
<dbReference type="EC" id="3.1.1.3" evidence="1"/>
<dbReference type="GO" id="GO:0004806">
    <property type="term" value="F:triacylglycerol lipase activity"/>
    <property type="evidence" value="ECO:0007669"/>
    <property type="project" value="UniProtKB-EC"/>
</dbReference>
<name>A0A9P1JE52_BACAS</name>
<gene>
    <name evidence="1" type="primary">lip1</name>
    <name evidence="1" type="ordered locus">BAMF_0244</name>
</gene>
<organism evidence="1 2">
    <name type="scientific">Bacillus amyloliquefaciens (strain ATCC 23350 / DSM 7 / BCRC 11601 / CCUG 28519 / NBRC 15535 / NRRL B-14393 / F)</name>
    <dbReference type="NCBI Taxonomy" id="692420"/>
    <lineage>
        <taxon>Bacteria</taxon>
        <taxon>Bacillati</taxon>
        <taxon>Bacillota</taxon>
        <taxon>Bacilli</taxon>
        <taxon>Bacillales</taxon>
        <taxon>Bacillaceae</taxon>
        <taxon>Bacillus</taxon>
        <taxon>Bacillus amyloliquefaciens group</taxon>
    </lineage>
</organism>
<accession>A0A9P1JE52</accession>
<protein>
    <submittedName>
        <fullName evidence="1">Lipase</fullName>
        <ecNumber evidence="1">3.1.1.3</ecNumber>
    </submittedName>
</protein>
<evidence type="ECO:0000313" key="2">
    <source>
        <dbReference type="Proteomes" id="UP000006562"/>
    </source>
</evidence>
<dbReference type="KEGG" id="bao:BAMF_0244"/>
<evidence type="ECO:0000313" key="1">
    <source>
        <dbReference type="EMBL" id="CBI41370.1"/>
    </source>
</evidence>
<dbReference type="EMBL" id="FN597644">
    <property type="protein sequence ID" value="CBI41370.1"/>
    <property type="molecule type" value="Genomic_DNA"/>
</dbReference>
<dbReference type="Gene3D" id="3.40.50.1820">
    <property type="entry name" value="alpha/beta hydrolase"/>
    <property type="match status" value="1"/>
</dbReference>
<dbReference type="Proteomes" id="UP000006562">
    <property type="component" value="Chromosome"/>
</dbReference>
<reference evidence="2" key="2">
    <citation type="journal article" date="2011" name="J. Biotechnol.">
        <title>Genome sequence of B. amyloliquefaciens type strain DSM7(T) reveals differences to plant-associated B. amyloliquefaciens FZB42.</title>
        <authorList>
            <person name="Ruckert C."/>
            <person name="Blom J."/>
            <person name="Chen X."/>
            <person name="Reva O."/>
            <person name="Borriss R."/>
        </authorList>
    </citation>
    <scope>NUCLEOTIDE SEQUENCE [LARGE SCALE GENOMIC DNA]</scope>
    <source>
        <strain evidence="2">DSM 7</strain>
    </source>
</reference>
<keyword evidence="1" id="KW-0378">Hydrolase</keyword>